<evidence type="ECO:0000313" key="2">
    <source>
        <dbReference type="EMBL" id="MFC6379907.1"/>
    </source>
</evidence>
<evidence type="ECO:0000313" key="3">
    <source>
        <dbReference type="Proteomes" id="UP001596264"/>
    </source>
</evidence>
<organism evidence="2 3">
    <name type="scientific">Psychrobacter glacincola</name>
    <dbReference type="NCBI Taxonomy" id="56810"/>
    <lineage>
        <taxon>Bacteria</taxon>
        <taxon>Pseudomonadati</taxon>
        <taxon>Pseudomonadota</taxon>
        <taxon>Gammaproteobacteria</taxon>
        <taxon>Moraxellales</taxon>
        <taxon>Moraxellaceae</taxon>
        <taxon>Psychrobacter</taxon>
    </lineage>
</organism>
<dbReference type="RefSeq" id="WP_201562553.1">
    <property type="nucleotide sequence ID" value="NZ_CAJGZK010000009.1"/>
</dbReference>
<name>A0ABW1W5K2_9GAMM</name>
<dbReference type="EMBL" id="JBHSTZ010000002">
    <property type="protein sequence ID" value="MFC6379907.1"/>
    <property type="molecule type" value="Genomic_DNA"/>
</dbReference>
<keyword evidence="3" id="KW-1185">Reference proteome</keyword>
<accession>A0ABW1W5K2</accession>
<gene>
    <name evidence="2" type="ORF">ACFP58_00225</name>
</gene>
<proteinExistence type="predicted"/>
<sequence>MANLNDFKVIKRKSAKSFKLLTEVMNINTDALDLTQIERLGFYLFIIEHITGVSDVFDVTDIVTDTEFNKLIFNNNFDDFGLDAIYINEDEKHIQLFNFKYRESFKVGKQSVNSTILSSKFINALTTENTSSLKGKIKIGAEDILKKLTSNDEYKITLYVVSNEEIEIKNKDAHLTLFEQSYGLEIVPIGLEEISQFVTLRPKPVHAELIVDNDAIMSFSESSISSSKSYILRLPLSEIVRITCDDHNLRASYSIEDLTPLSKVKIDISVLFDNVRGLVLKSKYNQNIYDSLKEDPSKFFMFNNGLTLTANDIKAESVNANKKVKISLNSIQVLNGGQSLRTIHSFNASDPNYLEDYLSNSEVLVRVFNTSKNSELNNKIAEYTNSQNSIANVDLKSLRSEQLSIEQFLNEHDIVYARKTGDTGLDDNKNYKHKISMEKFGQILISVYGMPDKATNQKKEIFNKYYDTLFVSDWFNIEDSPTYIEEYFQTKKEYEKTNFIASDQKLFYMMYLSTKLEMDIIKLINFLEKSIQSYQPLSNKNVTEARKLIQSQFKKYLDEQIALV</sequence>
<dbReference type="InterPro" id="IPR018891">
    <property type="entry name" value="AIPR_C"/>
</dbReference>
<dbReference type="Pfam" id="PF10592">
    <property type="entry name" value="AIPR"/>
    <property type="match status" value="1"/>
</dbReference>
<feature type="domain" description="Abortive phage infection protein C-terminal" evidence="1">
    <location>
        <begin position="271"/>
        <end position="557"/>
    </location>
</feature>
<reference evidence="3" key="1">
    <citation type="journal article" date="2019" name="Int. J. Syst. Evol. Microbiol.">
        <title>The Global Catalogue of Microorganisms (GCM) 10K type strain sequencing project: providing services to taxonomists for standard genome sequencing and annotation.</title>
        <authorList>
            <consortium name="The Broad Institute Genomics Platform"/>
            <consortium name="The Broad Institute Genome Sequencing Center for Infectious Disease"/>
            <person name="Wu L."/>
            <person name="Ma J."/>
        </authorList>
    </citation>
    <scope>NUCLEOTIDE SEQUENCE [LARGE SCALE GENOMIC DNA]</scope>
    <source>
        <strain evidence="3">CCM 2050</strain>
    </source>
</reference>
<evidence type="ECO:0000259" key="1">
    <source>
        <dbReference type="Pfam" id="PF10592"/>
    </source>
</evidence>
<comment type="caution">
    <text evidence="2">The sequence shown here is derived from an EMBL/GenBank/DDBJ whole genome shotgun (WGS) entry which is preliminary data.</text>
</comment>
<protein>
    <submittedName>
        <fullName evidence="2">AIPR family protein</fullName>
    </submittedName>
</protein>
<dbReference type="Proteomes" id="UP001596264">
    <property type="component" value="Unassembled WGS sequence"/>
</dbReference>